<sequence>MKRGRVFLIGDAAHEVSPIGGQGVNLGLLDAATLAPHLTAWLRNESRSAALNEWQKRRLRSARTASAETNTRIGCPRSDWAHRTLILGLERAMRAPVRRVAASAFSMGYDRDAKSPF</sequence>
<dbReference type="PANTHER" id="PTHR43476:SF3">
    <property type="entry name" value="FAD-BINDING MONOOXYGENASE"/>
    <property type="match status" value="1"/>
</dbReference>
<dbReference type="Pfam" id="PF01494">
    <property type="entry name" value="FAD_binding_3"/>
    <property type="match status" value="1"/>
</dbReference>
<evidence type="ECO:0000313" key="3">
    <source>
        <dbReference type="EMBL" id="MBP2436052.1"/>
    </source>
</evidence>
<name>A0ABS4ZFQ8_9MICO</name>
<gene>
    <name evidence="3" type="ORF">JOF34_000638</name>
</gene>
<keyword evidence="1" id="KW-0560">Oxidoreductase</keyword>
<dbReference type="Gene3D" id="3.50.50.60">
    <property type="entry name" value="FAD/NAD(P)-binding domain"/>
    <property type="match status" value="1"/>
</dbReference>
<evidence type="ECO:0000259" key="2">
    <source>
        <dbReference type="Pfam" id="PF01494"/>
    </source>
</evidence>
<comment type="caution">
    <text evidence="3">The sequence shown here is derived from an EMBL/GenBank/DDBJ whole genome shotgun (WGS) entry which is preliminary data.</text>
</comment>
<dbReference type="InterPro" id="IPR036188">
    <property type="entry name" value="FAD/NAD-bd_sf"/>
</dbReference>
<evidence type="ECO:0000256" key="1">
    <source>
        <dbReference type="ARBA" id="ARBA00023002"/>
    </source>
</evidence>
<dbReference type="PRINTS" id="PR00420">
    <property type="entry name" value="RNGMNOXGNASE"/>
</dbReference>
<feature type="domain" description="FAD-binding" evidence="2">
    <location>
        <begin position="1"/>
        <end position="65"/>
    </location>
</feature>
<dbReference type="Proteomes" id="UP001519362">
    <property type="component" value="Unassembled WGS sequence"/>
</dbReference>
<organism evidence="3 4">
    <name type="scientific">Microbacterium amylolyticum</name>
    <dbReference type="NCBI Taxonomy" id="936337"/>
    <lineage>
        <taxon>Bacteria</taxon>
        <taxon>Bacillati</taxon>
        <taxon>Actinomycetota</taxon>
        <taxon>Actinomycetes</taxon>
        <taxon>Micrococcales</taxon>
        <taxon>Microbacteriaceae</taxon>
        <taxon>Microbacterium</taxon>
    </lineage>
</organism>
<dbReference type="PANTHER" id="PTHR43476">
    <property type="entry name" value="3-(3-HYDROXY-PHENYL)PROPIONATE/3-HYDROXYCINNAMIC ACID HYDROXYLASE"/>
    <property type="match status" value="1"/>
</dbReference>
<dbReference type="InterPro" id="IPR002938">
    <property type="entry name" value="FAD-bd"/>
</dbReference>
<dbReference type="RefSeq" id="WP_241244984.1">
    <property type="nucleotide sequence ID" value="NZ_CP049253.1"/>
</dbReference>
<protein>
    <submittedName>
        <fullName evidence="3">2-polyprenyl-6-methoxyphenol hydroxylase-like FAD-dependent oxidoreductase</fullName>
    </submittedName>
</protein>
<dbReference type="InterPro" id="IPR050631">
    <property type="entry name" value="PheA/TfdB_FAD_monoxygenase"/>
</dbReference>
<dbReference type="EMBL" id="JAGIOL010000001">
    <property type="protein sequence ID" value="MBP2436052.1"/>
    <property type="molecule type" value="Genomic_DNA"/>
</dbReference>
<dbReference type="SUPFAM" id="SSF51905">
    <property type="entry name" value="FAD/NAD(P)-binding domain"/>
    <property type="match status" value="1"/>
</dbReference>
<evidence type="ECO:0000313" key="4">
    <source>
        <dbReference type="Proteomes" id="UP001519362"/>
    </source>
</evidence>
<reference evidence="3 4" key="1">
    <citation type="submission" date="2021-03" db="EMBL/GenBank/DDBJ databases">
        <title>Sequencing the genomes of 1000 actinobacteria strains.</title>
        <authorList>
            <person name="Klenk H.-P."/>
        </authorList>
    </citation>
    <scope>NUCLEOTIDE SEQUENCE [LARGE SCALE GENOMIC DNA]</scope>
    <source>
        <strain evidence="3 4">DSM 24221</strain>
    </source>
</reference>
<keyword evidence="4" id="KW-1185">Reference proteome</keyword>
<accession>A0ABS4ZFQ8</accession>
<proteinExistence type="predicted"/>